<sequence>MHNLENYDPIYISGMSGRINIMLKKRSIIKLMVVLSMAFSSICGTGNDYGGGCTPTEPFAGRDTVMIDIESTGSIENRTDSVESFSIVYLYEAGGKSMERNIAVGPDSVSTVLITYSMTVVFEAYQGVKDVLDPVKIYILKSNKKILLGDITCRVIADKSTKRGEGTFPFIYYGNYPGSSL</sequence>
<dbReference type="Proteomes" id="UP000179129">
    <property type="component" value="Unassembled WGS sequence"/>
</dbReference>
<reference evidence="1 2" key="1">
    <citation type="journal article" date="2016" name="Nat. Commun.">
        <title>Thousands of microbial genomes shed light on interconnected biogeochemical processes in an aquifer system.</title>
        <authorList>
            <person name="Anantharaman K."/>
            <person name="Brown C.T."/>
            <person name="Hug L.A."/>
            <person name="Sharon I."/>
            <person name="Castelle C.J."/>
            <person name="Probst A.J."/>
            <person name="Thomas B.C."/>
            <person name="Singh A."/>
            <person name="Wilkins M.J."/>
            <person name="Karaoz U."/>
            <person name="Brodie E.L."/>
            <person name="Williams K.H."/>
            <person name="Hubbard S.S."/>
            <person name="Banfield J.F."/>
        </authorList>
    </citation>
    <scope>NUCLEOTIDE SEQUENCE [LARGE SCALE GENOMIC DNA]</scope>
</reference>
<dbReference type="AlphaFoldDB" id="A0A1F5Z027"/>
<evidence type="ECO:0000313" key="2">
    <source>
        <dbReference type="Proteomes" id="UP000179129"/>
    </source>
</evidence>
<proteinExistence type="predicted"/>
<comment type="caution">
    <text evidence="1">The sequence shown here is derived from an EMBL/GenBank/DDBJ whole genome shotgun (WGS) entry which is preliminary data.</text>
</comment>
<protein>
    <submittedName>
        <fullName evidence="1">Uncharacterized protein</fullName>
    </submittedName>
</protein>
<dbReference type="EMBL" id="MFIX01000044">
    <property type="protein sequence ID" value="OGG05537.1"/>
    <property type="molecule type" value="Genomic_DNA"/>
</dbReference>
<name>A0A1F5Z027_9BACT</name>
<evidence type="ECO:0000313" key="1">
    <source>
        <dbReference type="EMBL" id="OGG05537.1"/>
    </source>
</evidence>
<accession>A0A1F5Z027</accession>
<organism evidence="1 2">
    <name type="scientific">Candidatus Glassbacteria bacterium RIFCSPLOWO2_12_FULL_58_11</name>
    <dbReference type="NCBI Taxonomy" id="1817867"/>
    <lineage>
        <taxon>Bacteria</taxon>
        <taxon>Candidatus Glassiibacteriota</taxon>
    </lineage>
</organism>
<gene>
    <name evidence="1" type="ORF">A3F83_11415</name>
</gene>
<dbReference type="STRING" id="1817867.A3F83_11415"/>